<evidence type="ECO:0000313" key="1">
    <source>
        <dbReference type="EMBL" id="TRL38039.1"/>
    </source>
</evidence>
<reference evidence="1 2" key="1">
    <citation type="submission" date="2019-07" db="EMBL/GenBank/DDBJ databases">
        <title>Ln-dependent methylotrophs.</title>
        <authorList>
            <person name="Tani A."/>
        </authorList>
    </citation>
    <scope>NUCLEOTIDE SEQUENCE [LARGE SCALE GENOMIC DNA]</scope>
    <source>
        <strain evidence="1 2">SM12</strain>
    </source>
</reference>
<dbReference type="EMBL" id="VJMG01000036">
    <property type="protein sequence ID" value="TRL38039.1"/>
    <property type="molecule type" value="Genomic_DNA"/>
</dbReference>
<name>A0A549T837_9HYPH</name>
<gene>
    <name evidence="1" type="ORF">FNA46_13600</name>
</gene>
<organism evidence="1 2">
    <name type="scientific">Rhizobium straminoryzae</name>
    <dbReference type="NCBI Taxonomy" id="1387186"/>
    <lineage>
        <taxon>Bacteria</taxon>
        <taxon>Pseudomonadati</taxon>
        <taxon>Pseudomonadota</taxon>
        <taxon>Alphaproteobacteria</taxon>
        <taxon>Hyphomicrobiales</taxon>
        <taxon>Rhizobiaceae</taxon>
        <taxon>Rhizobium/Agrobacterium group</taxon>
        <taxon>Rhizobium</taxon>
    </lineage>
</organism>
<proteinExistence type="predicted"/>
<sequence length="140" mass="15707">MTIATWPAELPKPERATWSSLLQEARLRRASDAGPAGYRRRFSNVAKVVTLSVLLDADQRARFDNFFEHDTKKGSLLFRMPDPTTDGWALRTSGGSLLLTSDDQPMLIAAMWLCTFGDQLPTETIVGIDFRKTFTVEVMP</sequence>
<dbReference type="AlphaFoldDB" id="A0A549T837"/>
<accession>A0A549T837</accession>
<keyword evidence="2" id="KW-1185">Reference proteome</keyword>
<evidence type="ECO:0000313" key="2">
    <source>
        <dbReference type="Proteomes" id="UP000316801"/>
    </source>
</evidence>
<comment type="caution">
    <text evidence="1">The sequence shown here is derived from an EMBL/GenBank/DDBJ whole genome shotgun (WGS) entry which is preliminary data.</text>
</comment>
<protein>
    <submittedName>
        <fullName evidence="1">Uncharacterized protein</fullName>
    </submittedName>
</protein>
<dbReference type="Proteomes" id="UP000316801">
    <property type="component" value="Unassembled WGS sequence"/>
</dbReference>
<dbReference type="RefSeq" id="WP_143125751.1">
    <property type="nucleotide sequence ID" value="NZ_VJMG01000036.1"/>
</dbReference>